<gene>
    <name evidence="4" type="ordered locus">Rru_A1258</name>
</gene>
<dbReference type="EnsemblBacteria" id="ABC22059">
    <property type="protein sequence ID" value="ABC22059"/>
    <property type="gene ID" value="Rru_A1258"/>
</dbReference>
<dbReference type="Proteomes" id="UP000001929">
    <property type="component" value="Chromosome"/>
</dbReference>
<dbReference type="KEGG" id="rru:Rru_A1258"/>
<dbReference type="eggNOG" id="ENOG502ZAYK">
    <property type="taxonomic scope" value="Bacteria"/>
</dbReference>
<dbReference type="PATRIC" id="fig|269796.9.peg.1322"/>
<reference evidence="4 5" key="1">
    <citation type="journal article" date="2011" name="Stand. Genomic Sci.">
        <title>Complete genome sequence of Rhodospirillum rubrum type strain (S1).</title>
        <authorList>
            <person name="Munk A.C."/>
            <person name="Copeland A."/>
            <person name="Lucas S."/>
            <person name="Lapidus A."/>
            <person name="Del Rio T.G."/>
            <person name="Barry K."/>
            <person name="Detter J.C."/>
            <person name="Hammon N."/>
            <person name="Israni S."/>
            <person name="Pitluck S."/>
            <person name="Brettin T."/>
            <person name="Bruce D."/>
            <person name="Han C."/>
            <person name="Tapia R."/>
            <person name="Gilna P."/>
            <person name="Schmutz J."/>
            <person name="Larimer F."/>
            <person name="Land M."/>
            <person name="Kyrpides N.C."/>
            <person name="Mavromatis K."/>
            <person name="Richardson P."/>
            <person name="Rohde M."/>
            <person name="Goker M."/>
            <person name="Klenk H.P."/>
            <person name="Zhang Y."/>
            <person name="Roberts G.P."/>
            <person name="Reslewic S."/>
            <person name="Schwartz D.C."/>
        </authorList>
    </citation>
    <scope>NUCLEOTIDE SEQUENCE [LARGE SCALE GENOMIC DNA]</scope>
    <source>
        <strain evidence="5">ATCC 11170 / ATH 1.1.1 / DSM 467 / LMG 4362 / NCIMB 8255 / S1</strain>
    </source>
</reference>
<dbReference type="Pfam" id="PF10979">
    <property type="entry name" value="DUF2786"/>
    <property type="match status" value="1"/>
</dbReference>
<dbReference type="HOGENOM" id="CLU_1155685_0_0_5"/>
<name>Q2RUY6_RHORT</name>
<feature type="region of interest" description="Disordered" evidence="1">
    <location>
        <begin position="208"/>
        <end position="232"/>
    </location>
</feature>
<dbReference type="InterPro" id="IPR055592">
    <property type="entry name" value="DUF7168"/>
</dbReference>
<dbReference type="STRING" id="269796.Rru_A1258"/>
<sequence length="232" mass="24810">MTQGGPDRDKVRARLQALQAKTVANGCTEEEALAAAEKVAELLDLYHLSLGELELRRSRCERLVLETDRKLRVAMGLCIPAIAAYCDCKVWRERDAKGQSVFVLFGLPGALETAGFVHDAIAAALRAAWANHSQGRSFIRHAVDEKGSFLIGVAVSLADRLDALKHARNGAHLPGGGGALVEIRHSVVESEFARLGLTFRQGGASGKRLSPEAFDAGRTAGHTAHLPGDNDA</sequence>
<proteinExistence type="predicted"/>
<evidence type="ECO:0000256" key="1">
    <source>
        <dbReference type="SAM" id="MobiDB-lite"/>
    </source>
</evidence>
<evidence type="ECO:0000259" key="2">
    <source>
        <dbReference type="Pfam" id="PF10979"/>
    </source>
</evidence>
<feature type="domain" description="DUF7168" evidence="3">
    <location>
        <begin position="69"/>
        <end position="167"/>
    </location>
</feature>
<dbReference type="AlphaFoldDB" id="Q2RUY6"/>
<evidence type="ECO:0000313" key="4">
    <source>
        <dbReference type="EMBL" id="ABC22059.1"/>
    </source>
</evidence>
<feature type="domain" description="DUF2786" evidence="2">
    <location>
        <begin position="10"/>
        <end position="49"/>
    </location>
</feature>
<evidence type="ECO:0000313" key="5">
    <source>
        <dbReference type="Proteomes" id="UP000001929"/>
    </source>
</evidence>
<dbReference type="RefSeq" id="WP_011389013.1">
    <property type="nucleotide sequence ID" value="NC_007643.1"/>
</dbReference>
<dbReference type="InterPro" id="IPR024498">
    <property type="entry name" value="DUF2786"/>
</dbReference>
<dbReference type="EMBL" id="CP000230">
    <property type="protein sequence ID" value="ABC22059.1"/>
    <property type="molecule type" value="Genomic_DNA"/>
</dbReference>
<dbReference type="Pfam" id="PF23771">
    <property type="entry name" value="DUF7168"/>
    <property type="match status" value="1"/>
</dbReference>
<accession>Q2RUY6</accession>
<organism evidence="4 5">
    <name type="scientific">Rhodospirillum rubrum (strain ATCC 11170 / ATH 1.1.1 / DSM 467 / LMG 4362 / NCIMB 8255 / S1)</name>
    <dbReference type="NCBI Taxonomy" id="269796"/>
    <lineage>
        <taxon>Bacteria</taxon>
        <taxon>Pseudomonadati</taxon>
        <taxon>Pseudomonadota</taxon>
        <taxon>Alphaproteobacteria</taxon>
        <taxon>Rhodospirillales</taxon>
        <taxon>Rhodospirillaceae</taxon>
        <taxon>Rhodospirillum</taxon>
    </lineage>
</organism>
<evidence type="ECO:0000259" key="3">
    <source>
        <dbReference type="Pfam" id="PF23771"/>
    </source>
</evidence>
<protein>
    <submittedName>
        <fullName evidence="4">Uncharacterized protein</fullName>
    </submittedName>
</protein>
<keyword evidence="5" id="KW-1185">Reference proteome</keyword>